<protein>
    <submittedName>
        <fullName evidence="2">Uncharacterized protein</fullName>
    </submittedName>
</protein>
<feature type="transmembrane region" description="Helical" evidence="1">
    <location>
        <begin position="33"/>
        <end position="56"/>
    </location>
</feature>
<keyword evidence="1" id="KW-0472">Membrane</keyword>
<dbReference type="RefSeq" id="WP_189355917.1">
    <property type="nucleotide sequence ID" value="NZ_BMYU01000002.1"/>
</dbReference>
<name>A0ABQ2XUK3_9BURK</name>
<dbReference type="Proteomes" id="UP000653343">
    <property type="component" value="Unassembled WGS sequence"/>
</dbReference>
<keyword evidence="1" id="KW-0812">Transmembrane</keyword>
<keyword evidence="3" id="KW-1185">Reference proteome</keyword>
<keyword evidence="1" id="KW-1133">Transmembrane helix</keyword>
<accession>A0ABQ2XUK3</accession>
<dbReference type="EMBL" id="BMYU01000002">
    <property type="protein sequence ID" value="GGX34480.1"/>
    <property type="molecule type" value="Genomic_DNA"/>
</dbReference>
<proteinExistence type="predicted"/>
<evidence type="ECO:0000313" key="2">
    <source>
        <dbReference type="EMBL" id="GGX34480.1"/>
    </source>
</evidence>
<reference evidence="3" key="1">
    <citation type="journal article" date="2019" name="Int. J. Syst. Evol. Microbiol.">
        <title>The Global Catalogue of Microorganisms (GCM) 10K type strain sequencing project: providing services to taxonomists for standard genome sequencing and annotation.</title>
        <authorList>
            <consortium name="The Broad Institute Genomics Platform"/>
            <consortium name="The Broad Institute Genome Sequencing Center for Infectious Disease"/>
            <person name="Wu L."/>
            <person name="Ma J."/>
        </authorList>
    </citation>
    <scope>NUCLEOTIDE SEQUENCE [LARGE SCALE GENOMIC DNA]</scope>
    <source>
        <strain evidence="3">KCTC 23917</strain>
    </source>
</reference>
<sequence>MKFQHTAFMLLITIVLFSTNAYGYVGPGMGVGAIASVLGIIVGFFILLIGAVWYPFKKLIKKLRGKK</sequence>
<comment type="caution">
    <text evidence="2">The sequence shown here is derived from an EMBL/GenBank/DDBJ whole genome shotgun (WGS) entry which is preliminary data.</text>
</comment>
<gene>
    <name evidence="2" type="ORF">GCM10010946_09610</name>
</gene>
<evidence type="ECO:0000256" key="1">
    <source>
        <dbReference type="SAM" id="Phobius"/>
    </source>
</evidence>
<organism evidence="2 3">
    <name type="scientific">Undibacterium squillarum</name>
    <dbReference type="NCBI Taxonomy" id="1131567"/>
    <lineage>
        <taxon>Bacteria</taxon>
        <taxon>Pseudomonadati</taxon>
        <taxon>Pseudomonadota</taxon>
        <taxon>Betaproteobacteria</taxon>
        <taxon>Burkholderiales</taxon>
        <taxon>Oxalobacteraceae</taxon>
        <taxon>Undibacterium</taxon>
    </lineage>
</organism>
<evidence type="ECO:0000313" key="3">
    <source>
        <dbReference type="Proteomes" id="UP000653343"/>
    </source>
</evidence>